<evidence type="ECO:0000313" key="12">
    <source>
        <dbReference type="Proteomes" id="UP000297288"/>
    </source>
</evidence>
<dbReference type="Gene3D" id="3.90.190.20">
    <property type="entry name" value="Mur ligase, C-terminal domain"/>
    <property type="match status" value="1"/>
</dbReference>
<reference evidence="11 12" key="1">
    <citation type="submission" date="2019-04" db="EMBL/GenBank/DDBJ databases">
        <title>Draft genome sequence data and analysis of a Fermenting Bacterium, Geotoga petraea strain HO-Geo1, isolated from heavy-oil petroleum reservoir in Russia.</title>
        <authorList>
            <person name="Grouzdev D.S."/>
            <person name="Semenova E.M."/>
            <person name="Sokolova D.S."/>
            <person name="Tourova T.P."/>
            <person name="Poltaraus A.B."/>
            <person name="Nazina T.N."/>
        </authorList>
    </citation>
    <scope>NUCLEOTIDE SEQUENCE [LARGE SCALE GENOMIC DNA]</scope>
    <source>
        <strain evidence="11 12">HO-Geo1</strain>
    </source>
</reference>
<comment type="function">
    <text evidence="9">Cell wall formation. Catalyzes the addition of glutamate to the nucleotide precursor UDP-N-acetylmuramoyl-L-alanine (UMA).</text>
</comment>
<dbReference type="UniPathway" id="UPA00219"/>
<keyword evidence="7 9" id="KW-0067">ATP-binding</keyword>
<dbReference type="InterPro" id="IPR013221">
    <property type="entry name" value="Mur_ligase_cen"/>
</dbReference>
<dbReference type="EMBL" id="SRME01000003">
    <property type="protein sequence ID" value="TGG87829.1"/>
    <property type="molecule type" value="Genomic_DNA"/>
</dbReference>
<dbReference type="OrthoDB" id="9809796at2"/>
<dbReference type="Pfam" id="PF08245">
    <property type="entry name" value="Mur_ligase_M"/>
    <property type="match status" value="1"/>
</dbReference>
<evidence type="ECO:0000259" key="10">
    <source>
        <dbReference type="Pfam" id="PF08245"/>
    </source>
</evidence>
<dbReference type="GO" id="GO:0008360">
    <property type="term" value="P:regulation of cell shape"/>
    <property type="evidence" value="ECO:0007669"/>
    <property type="project" value="UniProtKB-KW"/>
</dbReference>
<keyword evidence="4 9" id="KW-0436">Ligase</keyword>
<evidence type="ECO:0000256" key="5">
    <source>
        <dbReference type="ARBA" id="ARBA00022618"/>
    </source>
</evidence>
<dbReference type="SUPFAM" id="SSF53244">
    <property type="entry name" value="MurD-like peptide ligases, peptide-binding domain"/>
    <property type="match status" value="1"/>
</dbReference>
<comment type="subcellular location">
    <subcellularLocation>
        <location evidence="1 9">Cytoplasm</location>
    </subcellularLocation>
</comment>
<comment type="similarity">
    <text evidence="9">Belongs to the MurCDEF family.</text>
</comment>
<dbReference type="Gene3D" id="3.40.1190.10">
    <property type="entry name" value="Mur-like, catalytic domain"/>
    <property type="match status" value="1"/>
</dbReference>
<dbReference type="Proteomes" id="UP000297288">
    <property type="component" value="Unassembled WGS sequence"/>
</dbReference>
<dbReference type="SUPFAM" id="SSF53623">
    <property type="entry name" value="MurD-like peptide ligases, catalytic domain"/>
    <property type="match status" value="1"/>
</dbReference>
<gene>
    <name evidence="9 11" type="primary">murD</name>
    <name evidence="11" type="ORF">E4650_05665</name>
</gene>
<accession>A0A4Z0W033</accession>
<dbReference type="AlphaFoldDB" id="A0A4Z0W033"/>
<keyword evidence="6 9" id="KW-0547">Nucleotide-binding</keyword>
<evidence type="ECO:0000256" key="7">
    <source>
        <dbReference type="ARBA" id="ARBA00022840"/>
    </source>
</evidence>
<dbReference type="GO" id="GO:0008764">
    <property type="term" value="F:UDP-N-acetylmuramoylalanine-D-glutamate ligase activity"/>
    <property type="evidence" value="ECO:0007669"/>
    <property type="project" value="UniProtKB-UniRule"/>
</dbReference>
<name>A0A4Z0W033_9BACT</name>
<evidence type="ECO:0000256" key="8">
    <source>
        <dbReference type="ARBA" id="ARBA00023306"/>
    </source>
</evidence>
<evidence type="ECO:0000256" key="4">
    <source>
        <dbReference type="ARBA" id="ARBA00022598"/>
    </source>
</evidence>
<evidence type="ECO:0000256" key="1">
    <source>
        <dbReference type="ARBA" id="ARBA00004496"/>
    </source>
</evidence>
<dbReference type="Gene3D" id="3.40.50.720">
    <property type="entry name" value="NAD(P)-binding Rossmann-like Domain"/>
    <property type="match status" value="1"/>
</dbReference>
<dbReference type="HAMAP" id="MF_00639">
    <property type="entry name" value="MurD"/>
    <property type="match status" value="1"/>
</dbReference>
<sequence length="426" mass="48991">MKVCLVGFGKSNSALVDIILDKGNSLCISNNNKFSEEEKKFFIRNNIKFEEDHGELLKTTDLAIISPGIRPNSKAAKIIFDNNINYTTELEYSWMHLKRFNPNATFIGVTGTNGKTTTTSLINHIIQISDKSSYKAGNIGIPLINAPLNIDYYVLEVSSFQMYWSKKFSPDIAILLNLAPDHLNWHSDLEEYYNSKLNMGGRTLENYGTFIINSEIDYECSKNNLIKFSPKYNYKEKKVFYKNEEIMVKNDTLNLAIYRENVVAAVICLLELNFDKKTIEMGISTFKPLAHRLENFAHINGTYYINDSKATNVHSAYYSYMSFRNKKYIAILSGEPKNEDMSKLIEELNQYAAKVLVFGQMVSEVKKYKLTDKFLFLNNLKEVVEVLKNTESEFVVFSPSGASFDLFKNYEHRGYEFKKSILENIQ</sequence>
<dbReference type="InterPro" id="IPR036615">
    <property type="entry name" value="Mur_ligase_C_dom_sf"/>
</dbReference>
<keyword evidence="3 9" id="KW-0963">Cytoplasm</keyword>
<feature type="domain" description="Mur ligase central" evidence="10">
    <location>
        <begin position="109"/>
        <end position="234"/>
    </location>
</feature>
<dbReference type="EC" id="6.3.2.9" evidence="9"/>
<evidence type="ECO:0000313" key="11">
    <source>
        <dbReference type="EMBL" id="TGG87829.1"/>
    </source>
</evidence>
<dbReference type="InterPro" id="IPR018109">
    <property type="entry name" value="Folylpolyglutamate_synth_CS"/>
</dbReference>
<evidence type="ECO:0000256" key="3">
    <source>
        <dbReference type="ARBA" id="ARBA00022490"/>
    </source>
</evidence>
<protein>
    <recommendedName>
        <fullName evidence="9">UDP-N-acetylmuramoylalanine--D-glutamate ligase</fullName>
        <ecNumber evidence="9">6.3.2.9</ecNumber>
    </recommendedName>
    <alternativeName>
        <fullName evidence="9">D-glutamic acid-adding enzyme</fullName>
    </alternativeName>
    <alternativeName>
        <fullName evidence="9">UDP-N-acetylmuramoyl-L-alanyl-D-glutamate synthetase</fullName>
    </alternativeName>
</protein>
<evidence type="ECO:0000256" key="2">
    <source>
        <dbReference type="ARBA" id="ARBA00004752"/>
    </source>
</evidence>
<dbReference type="GO" id="GO:0005524">
    <property type="term" value="F:ATP binding"/>
    <property type="evidence" value="ECO:0007669"/>
    <property type="project" value="UniProtKB-UniRule"/>
</dbReference>
<dbReference type="GO" id="GO:0071555">
    <property type="term" value="P:cell wall organization"/>
    <property type="evidence" value="ECO:0007669"/>
    <property type="project" value="UniProtKB-KW"/>
</dbReference>
<dbReference type="RefSeq" id="WP_135402819.1">
    <property type="nucleotide sequence ID" value="NZ_SRME01000003.1"/>
</dbReference>
<dbReference type="InterPro" id="IPR005762">
    <property type="entry name" value="MurD"/>
</dbReference>
<evidence type="ECO:0000256" key="9">
    <source>
        <dbReference type="HAMAP-Rule" id="MF_00639"/>
    </source>
</evidence>
<dbReference type="GO" id="GO:0005737">
    <property type="term" value="C:cytoplasm"/>
    <property type="evidence" value="ECO:0007669"/>
    <property type="project" value="UniProtKB-SubCell"/>
</dbReference>
<keyword evidence="5 9" id="KW-0132">Cell division</keyword>
<keyword evidence="8 9" id="KW-0131">Cell cycle</keyword>
<dbReference type="GO" id="GO:0009252">
    <property type="term" value="P:peptidoglycan biosynthetic process"/>
    <property type="evidence" value="ECO:0007669"/>
    <property type="project" value="UniProtKB-UniRule"/>
</dbReference>
<dbReference type="GO" id="GO:0004326">
    <property type="term" value="F:tetrahydrofolylpolyglutamate synthase activity"/>
    <property type="evidence" value="ECO:0007669"/>
    <property type="project" value="InterPro"/>
</dbReference>
<comment type="caution">
    <text evidence="11">The sequence shown here is derived from an EMBL/GenBank/DDBJ whole genome shotgun (WGS) entry which is preliminary data.</text>
</comment>
<evidence type="ECO:0000256" key="6">
    <source>
        <dbReference type="ARBA" id="ARBA00022741"/>
    </source>
</evidence>
<dbReference type="PANTHER" id="PTHR43692">
    <property type="entry name" value="UDP-N-ACETYLMURAMOYLALANINE--D-GLUTAMATE LIGASE"/>
    <property type="match status" value="1"/>
</dbReference>
<comment type="pathway">
    <text evidence="2 9">Cell wall biogenesis; peptidoglycan biosynthesis.</text>
</comment>
<dbReference type="InterPro" id="IPR036565">
    <property type="entry name" value="Mur-like_cat_sf"/>
</dbReference>
<feature type="binding site" evidence="9">
    <location>
        <begin position="111"/>
        <end position="117"/>
    </location>
    <ligand>
        <name>ATP</name>
        <dbReference type="ChEBI" id="CHEBI:30616"/>
    </ligand>
</feature>
<dbReference type="Pfam" id="PF21377">
    <property type="entry name" value="MurD_N"/>
    <property type="match status" value="1"/>
</dbReference>
<dbReference type="NCBIfam" id="TIGR01087">
    <property type="entry name" value="murD"/>
    <property type="match status" value="1"/>
</dbReference>
<dbReference type="PANTHER" id="PTHR43692:SF1">
    <property type="entry name" value="UDP-N-ACETYLMURAMOYLALANINE--D-GLUTAMATE LIGASE"/>
    <property type="match status" value="1"/>
</dbReference>
<keyword evidence="9" id="KW-0133">Cell shape</keyword>
<keyword evidence="9" id="KW-0961">Cell wall biogenesis/degradation</keyword>
<dbReference type="GO" id="GO:0051301">
    <property type="term" value="P:cell division"/>
    <property type="evidence" value="ECO:0007669"/>
    <property type="project" value="UniProtKB-KW"/>
</dbReference>
<keyword evidence="9" id="KW-0573">Peptidoglycan synthesis</keyword>
<dbReference type="SUPFAM" id="SSF51984">
    <property type="entry name" value="MurCD N-terminal domain"/>
    <property type="match status" value="1"/>
</dbReference>
<dbReference type="PROSITE" id="PS01011">
    <property type="entry name" value="FOLYLPOLYGLU_SYNT_1"/>
    <property type="match status" value="1"/>
</dbReference>
<organism evidence="11 12">
    <name type="scientific">Geotoga petraea</name>
    <dbReference type="NCBI Taxonomy" id="28234"/>
    <lineage>
        <taxon>Bacteria</taxon>
        <taxon>Thermotogati</taxon>
        <taxon>Thermotogota</taxon>
        <taxon>Thermotogae</taxon>
        <taxon>Petrotogales</taxon>
        <taxon>Petrotogaceae</taxon>
        <taxon>Geotoga</taxon>
    </lineage>
</organism>
<comment type="catalytic activity">
    <reaction evidence="9">
        <text>UDP-N-acetyl-alpha-D-muramoyl-L-alanine + D-glutamate + ATP = UDP-N-acetyl-alpha-D-muramoyl-L-alanyl-D-glutamate + ADP + phosphate + H(+)</text>
        <dbReference type="Rhea" id="RHEA:16429"/>
        <dbReference type="ChEBI" id="CHEBI:15378"/>
        <dbReference type="ChEBI" id="CHEBI:29986"/>
        <dbReference type="ChEBI" id="CHEBI:30616"/>
        <dbReference type="ChEBI" id="CHEBI:43474"/>
        <dbReference type="ChEBI" id="CHEBI:83898"/>
        <dbReference type="ChEBI" id="CHEBI:83900"/>
        <dbReference type="ChEBI" id="CHEBI:456216"/>
        <dbReference type="EC" id="6.3.2.9"/>
    </reaction>
</comment>
<proteinExistence type="inferred from homology"/>